<dbReference type="STRING" id="592015.HMPREF1705_03020"/>
<evidence type="ECO:0000256" key="3">
    <source>
        <dbReference type="ARBA" id="ARBA00022884"/>
    </source>
</evidence>
<dbReference type="EMBL" id="ACJX03000001">
    <property type="protein sequence ID" value="KRT35772.1"/>
    <property type="molecule type" value="Genomic_DNA"/>
</dbReference>
<protein>
    <submittedName>
        <fullName evidence="7">S4 domain protein</fullName>
    </submittedName>
</protein>
<dbReference type="CDD" id="cd00165">
    <property type="entry name" value="S4"/>
    <property type="match status" value="1"/>
</dbReference>
<dbReference type="InterPro" id="IPR036986">
    <property type="entry name" value="S4_RNA-bd_sf"/>
</dbReference>
<accession>A0A0T5XBP6</accession>
<dbReference type="GO" id="GO:0006412">
    <property type="term" value="P:translation"/>
    <property type="evidence" value="ECO:0007669"/>
    <property type="project" value="UniProtKB-KW"/>
</dbReference>
<dbReference type="InterPro" id="IPR025490">
    <property type="entry name" value="RqcP"/>
</dbReference>
<evidence type="ECO:0000313" key="7">
    <source>
        <dbReference type="EMBL" id="KRT35772.1"/>
    </source>
</evidence>
<evidence type="ECO:0000256" key="5">
    <source>
        <dbReference type="PROSITE-ProRule" id="PRU00182"/>
    </source>
</evidence>
<dbReference type="SMART" id="SM00363">
    <property type="entry name" value="S4"/>
    <property type="match status" value="1"/>
</dbReference>
<evidence type="ECO:0000256" key="1">
    <source>
        <dbReference type="ARBA" id="ARBA00022555"/>
    </source>
</evidence>
<dbReference type="Pfam" id="PF01479">
    <property type="entry name" value="S4"/>
    <property type="match status" value="1"/>
</dbReference>
<sequence>MRIDKYLKISHIVKRRSVAQEMIAAGVVRLNGRPVKASSMVKVGDIVEVAFPRRTLKVSVICNDELLLKKGNRSYEVLEEHVVEHKDIP</sequence>
<dbReference type="GO" id="GO:0019843">
    <property type="term" value="F:rRNA binding"/>
    <property type="evidence" value="ECO:0007669"/>
    <property type="project" value="UniProtKB-KW"/>
</dbReference>
<evidence type="ECO:0000256" key="2">
    <source>
        <dbReference type="ARBA" id="ARBA00022730"/>
    </source>
</evidence>
<gene>
    <name evidence="7" type="ORF">HMPREF1705_03020</name>
</gene>
<dbReference type="InterPro" id="IPR002942">
    <property type="entry name" value="S4_RNA-bd"/>
</dbReference>
<evidence type="ECO:0000256" key="4">
    <source>
        <dbReference type="ARBA" id="ARBA00022917"/>
    </source>
</evidence>
<reference evidence="8" key="1">
    <citation type="submission" date="2012-09" db="EMBL/GenBank/DDBJ databases">
        <authorList>
            <person name="Weinstock G."/>
            <person name="Sodergren E."/>
            <person name="Clifton S."/>
            <person name="Fulton L."/>
            <person name="Fulton B."/>
            <person name="Courtney L."/>
            <person name="Fronick C."/>
            <person name="Harrison M."/>
            <person name="Strong C."/>
            <person name="Farmer C."/>
            <person name="Delehaunty K."/>
            <person name="Markovic C."/>
            <person name="Hall O."/>
            <person name="Minx P."/>
            <person name="Tomlinson C."/>
            <person name="Mitreva M."/>
            <person name="Nelson J."/>
            <person name="Hou S."/>
            <person name="Wollam A."/>
            <person name="Pepin K.H."/>
            <person name="Johnson M."/>
            <person name="Bhonagiri V."/>
            <person name="Nash W.E."/>
            <person name="Suruliraj S."/>
            <person name="Warren W."/>
            <person name="Chinwalla A."/>
            <person name="Mardis E.R."/>
            <person name="Wilson R.K."/>
        </authorList>
    </citation>
    <scope>NUCLEOTIDE SEQUENCE [LARGE SCALE GENOMIC DNA]</scope>
    <source>
        <strain evidence="8">OS1</strain>
    </source>
</reference>
<keyword evidence="1" id="KW-0820">tRNA-binding</keyword>
<dbReference type="SUPFAM" id="SSF55174">
    <property type="entry name" value="Alpha-L RNA-binding motif"/>
    <property type="match status" value="1"/>
</dbReference>
<dbReference type="AlphaFoldDB" id="A0A0T5XBP6"/>
<proteinExistence type="predicted"/>
<dbReference type="PROSITE" id="PS50889">
    <property type="entry name" value="S4"/>
    <property type="match status" value="1"/>
</dbReference>
<evidence type="ECO:0000313" key="8">
    <source>
        <dbReference type="Proteomes" id="UP000005273"/>
    </source>
</evidence>
<dbReference type="Gene3D" id="3.10.290.10">
    <property type="entry name" value="RNA-binding S4 domain"/>
    <property type="match status" value="1"/>
</dbReference>
<dbReference type="Proteomes" id="UP000005273">
    <property type="component" value="Unassembled WGS sequence"/>
</dbReference>
<name>A0A0T5XBP6_9BACT</name>
<dbReference type="GO" id="GO:0000049">
    <property type="term" value="F:tRNA binding"/>
    <property type="evidence" value="ECO:0007669"/>
    <property type="project" value="UniProtKB-KW"/>
</dbReference>
<dbReference type="PIRSF" id="PIRSF038881">
    <property type="entry name" value="RNAbp_HP1423"/>
    <property type="match status" value="1"/>
</dbReference>
<evidence type="ECO:0000259" key="6">
    <source>
        <dbReference type="SMART" id="SM00363"/>
    </source>
</evidence>
<comment type="caution">
    <text evidence="7">The sequence shown here is derived from an EMBL/GenBank/DDBJ whole genome shotgun (WGS) entry which is preliminary data.</text>
</comment>
<keyword evidence="8" id="KW-1185">Reference proteome</keyword>
<keyword evidence="4" id="KW-0648">Protein biosynthesis</keyword>
<feature type="domain" description="RNA-binding S4" evidence="6">
    <location>
        <begin position="1"/>
        <end position="61"/>
    </location>
</feature>
<dbReference type="OrthoDB" id="9805210at2"/>
<organism evidence="7 8">
    <name type="scientific">Acetomicrobium hydrogeniformans ATCC BAA-1850</name>
    <dbReference type="NCBI Taxonomy" id="592015"/>
    <lineage>
        <taxon>Bacteria</taxon>
        <taxon>Thermotogati</taxon>
        <taxon>Synergistota</taxon>
        <taxon>Synergistia</taxon>
        <taxon>Synergistales</taxon>
        <taxon>Acetomicrobiaceae</taxon>
        <taxon>Acetomicrobium</taxon>
    </lineage>
</organism>
<keyword evidence="2" id="KW-0699">rRNA-binding</keyword>
<dbReference type="RefSeq" id="WP_009201526.1">
    <property type="nucleotide sequence ID" value="NZ_ACJX03000001.1"/>
</dbReference>
<dbReference type="eggNOG" id="COG1188">
    <property type="taxonomic scope" value="Bacteria"/>
</dbReference>
<keyword evidence="3 5" id="KW-0694">RNA-binding</keyword>